<dbReference type="EMBL" id="FJOG01000024">
    <property type="protein sequence ID" value="CZR63814.1"/>
    <property type="molecule type" value="Genomic_DNA"/>
</dbReference>
<feature type="compositionally biased region" description="Polar residues" evidence="1">
    <location>
        <begin position="12"/>
        <end position="26"/>
    </location>
</feature>
<feature type="region of interest" description="Disordered" evidence="1">
    <location>
        <begin position="1"/>
        <end position="31"/>
    </location>
</feature>
<organism evidence="2 3">
    <name type="scientific">Phialocephala subalpina</name>
    <dbReference type="NCBI Taxonomy" id="576137"/>
    <lineage>
        <taxon>Eukaryota</taxon>
        <taxon>Fungi</taxon>
        <taxon>Dikarya</taxon>
        <taxon>Ascomycota</taxon>
        <taxon>Pezizomycotina</taxon>
        <taxon>Leotiomycetes</taxon>
        <taxon>Helotiales</taxon>
        <taxon>Mollisiaceae</taxon>
        <taxon>Phialocephala</taxon>
        <taxon>Phialocephala fortinii species complex</taxon>
    </lineage>
</organism>
<proteinExistence type="predicted"/>
<evidence type="ECO:0000313" key="2">
    <source>
        <dbReference type="EMBL" id="CZR63814.1"/>
    </source>
</evidence>
<sequence length="524" mass="58988">MDNYKMKEHTQPIRSQNANTNANLNEDGSGGLEWRRSRRKFLPYLTKKPAAVQRIMALPEESIPPAILAQISPSSFQSAQLPSRSPSPPPTSTSTAPILNVPLELWYNITSDFPRKTVATLMLAHSSLRAVLTPVLYHTVDLSIASLNPSFSKARIPEVIALINRPGPRSWLQRSDTARSQHLFIRQILAHPELALHVKALSWTLGLGRMALLPEKIHGEEAVWNDEDMWAVLNLLKAVVKADIGTASRGHGCFPRDMMGEALFPAAQHVKLAGTMRMAFVNAVLLGKFETSIDGKGKGKEKEETAEVTQLKTLVLDDLQEETGPPAEPFPRRRMGTVSRIEKERERQESSMALLGPCQPMRHILTPSLFPKCSRLQHLSIRTYMLSERGSRDDESWTEWATFIEEVKPKEVIFDCDRLPRKHGRGGGSALRFARLREVRIRSMIANDRRFQRTLLPVLVKGWHGLGRVEVRGIGESICKELMVLEAGGVEVEFDWKNEAAYKEPSQAELSKLRREGYVKLFSY</sequence>
<evidence type="ECO:0000256" key="1">
    <source>
        <dbReference type="SAM" id="MobiDB-lite"/>
    </source>
</evidence>
<dbReference type="OrthoDB" id="4252443at2759"/>
<accession>A0A1L7XFK9</accession>
<dbReference type="Proteomes" id="UP000184330">
    <property type="component" value="Unassembled WGS sequence"/>
</dbReference>
<protein>
    <submittedName>
        <fullName evidence="2">Uncharacterized protein</fullName>
    </submittedName>
</protein>
<reference evidence="2 3" key="1">
    <citation type="submission" date="2016-03" db="EMBL/GenBank/DDBJ databases">
        <authorList>
            <person name="Ploux O."/>
        </authorList>
    </citation>
    <scope>NUCLEOTIDE SEQUENCE [LARGE SCALE GENOMIC DNA]</scope>
    <source>
        <strain evidence="2 3">UAMH 11012</strain>
    </source>
</reference>
<evidence type="ECO:0000313" key="3">
    <source>
        <dbReference type="Proteomes" id="UP000184330"/>
    </source>
</evidence>
<feature type="compositionally biased region" description="Basic and acidic residues" evidence="1">
    <location>
        <begin position="1"/>
        <end position="11"/>
    </location>
</feature>
<name>A0A1L7XFK9_9HELO</name>
<dbReference type="AlphaFoldDB" id="A0A1L7XFK9"/>
<gene>
    <name evidence="2" type="ORF">PAC_13711</name>
</gene>
<keyword evidence="3" id="KW-1185">Reference proteome</keyword>